<dbReference type="FunFam" id="3.40.50.720:FF:000121">
    <property type="entry name" value="Prostaglandin reductase 2"/>
    <property type="match status" value="1"/>
</dbReference>
<dbReference type="Gene3D" id="3.40.50.720">
    <property type="entry name" value="NAD(P)-binding Rossmann-like Domain"/>
    <property type="match status" value="1"/>
</dbReference>
<evidence type="ECO:0000259" key="3">
    <source>
        <dbReference type="Pfam" id="PF00107"/>
    </source>
</evidence>
<dbReference type="SUPFAM" id="SSF50129">
    <property type="entry name" value="GroES-like"/>
    <property type="match status" value="1"/>
</dbReference>
<dbReference type="GO" id="GO:0047522">
    <property type="term" value="F:15-oxoprostaglandin 13-reductase [NAD(P)+] activity"/>
    <property type="evidence" value="ECO:0007669"/>
    <property type="project" value="UniProtKB-EC"/>
</dbReference>
<dbReference type="SUPFAM" id="SSF51735">
    <property type="entry name" value="NAD(P)-binding Rossmann-fold domains"/>
    <property type="match status" value="1"/>
</dbReference>
<evidence type="ECO:0000313" key="4">
    <source>
        <dbReference type="EMBL" id="LAC20313.1"/>
    </source>
</evidence>
<dbReference type="InterPro" id="IPR036291">
    <property type="entry name" value="NAD(P)-bd_dom_sf"/>
</dbReference>
<organism evidence="4">
    <name type="scientific">Hirondellea gigas</name>
    <dbReference type="NCBI Taxonomy" id="1518452"/>
    <lineage>
        <taxon>Eukaryota</taxon>
        <taxon>Metazoa</taxon>
        <taxon>Ecdysozoa</taxon>
        <taxon>Arthropoda</taxon>
        <taxon>Crustacea</taxon>
        <taxon>Multicrustacea</taxon>
        <taxon>Malacostraca</taxon>
        <taxon>Eumalacostraca</taxon>
        <taxon>Peracarida</taxon>
        <taxon>Amphipoda</taxon>
        <taxon>Amphilochidea</taxon>
        <taxon>Lysianassida</taxon>
        <taxon>Lysianassidira</taxon>
        <taxon>Lysianassoidea</taxon>
        <taxon>Lysianassidae</taxon>
        <taxon>Hirondellea</taxon>
    </lineage>
</organism>
<accession>A0A6A7FQ91</accession>
<dbReference type="PANTHER" id="PTHR43205">
    <property type="entry name" value="PROSTAGLANDIN REDUCTASE"/>
    <property type="match status" value="1"/>
</dbReference>
<dbReference type="InterPro" id="IPR045010">
    <property type="entry name" value="MDR_fam"/>
</dbReference>
<dbReference type="InterPro" id="IPR011032">
    <property type="entry name" value="GroES-like_sf"/>
</dbReference>
<dbReference type="GO" id="GO:0006693">
    <property type="term" value="P:prostaglandin metabolic process"/>
    <property type="evidence" value="ECO:0007669"/>
    <property type="project" value="TreeGrafter"/>
</dbReference>
<evidence type="ECO:0000256" key="2">
    <source>
        <dbReference type="ARBA" id="ARBA00023002"/>
    </source>
</evidence>
<evidence type="ECO:0000256" key="1">
    <source>
        <dbReference type="ARBA" id="ARBA00011981"/>
    </source>
</evidence>
<dbReference type="Gene3D" id="3.90.180.10">
    <property type="entry name" value="Medium-chain alcohol dehydrogenases, catalytic domain"/>
    <property type="match status" value="1"/>
</dbReference>
<reference evidence="4" key="1">
    <citation type="submission" date="2017-11" db="EMBL/GenBank/DDBJ databases">
        <title>The sensing device of the deep-sea amphipod.</title>
        <authorList>
            <person name="Kobayashi H."/>
            <person name="Nagahama T."/>
            <person name="Arai W."/>
            <person name="Sasagawa Y."/>
            <person name="Umeda M."/>
            <person name="Hayashi T."/>
            <person name="Nikaido I."/>
            <person name="Watanabe H."/>
            <person name="Oguri K."/>
            <person name="Kitazato H."/>
            <person name="Fujioka K."/>
            <person name="Kido Y."/>
            <person name="Takami H."/>
        </authorList>
    </citation>
    <scope>NUCLEOTIDE SEQUENCE</scope>
    <source>
        <tissue evidence="4">Whole body</tissue>
    </source>
</reference>
<protein>
    <recommendedName>
        <fullName evidence="1">15-oxoprostaglandin 13-reductase</fullName>
        <ecNumber evidence="1">1.3.1.48</ecNumber>
    </recommendedName>
</protein>
<dbReference type="Pfam" id="PF00107">
    <property type="entry name" value="ADH_zinc_N"/>
    <property type="match status" value="1"/>
</dbReference>
<proteinExistence type="evidence at transcript level"/>
<dbReference type="AlphaFoldDB" id="A0A6A7FQ91"/>
<feature type="domain" description="Alcohol dehydrogenase-like C-terminal" evidence="3">
    <location>
        <begin position="30"/>
        <end position="155"/>
    </location>
</feature>
<dbReference type="EC" id="1.3.1.48" evidence="1"/>
<name>A0A6A7FQ91_9CRUS</name>
<dbReference type="PANTHER" id="PTHR43205:SF7">
    <property type="entry name" value="PROSTAGLANDIN REDUCTASE 1"/>
    <property type="match status" value="1"/>
</dbReference>
<keyword evidence="2" id="KW-0560">Oxidoreductase</keyword>
<dbReference type="EMBL" id="IACT01000941">
    <property type="protein sequence ID" value="LAC20313.1"/>
    <property type="molecule type" value="mRNA"/>
</dbReference>
<sequence>MPGNTAYFGFLELCEPKPGETVVVNAAAGAVGSAVCQIALIKGCRVIAFAGSASKVSFLKSIGVTEAHNYKTEDVDSVLTTAAPDGVDCYFDNVGGEFTMAVMKHVNVRARVAVCGAISTYNNTKVDNSGPFNSGILIFKQIRVEGFLVTRWASRFLEGITQMMTWITQGKLKYEETVVEGFQNMPKAFIGLFSGENMGKAVVKNN</sequence>
<dbReference type="InterPro" id="IPR013149">
    <property type="entry name" value="ADH-like_C"/>
</dbReference>